<keyword evidence="1" id="KW-0597">Phosphoprotein</keyword>
<dbReference type="Gene3D" id="3.40.50.2300">
    <property type="match status" value="1"/>
</dbReference>
<name>A0A5R9RBT5_9PSED</name>
<dbReference type="SUPFAM" id="SSF52172">
    <property type="entry name" value="CheY-like"/>
    <property type="match status" value="1"/>
</dbReference>
<comment type="caution">
    <text evidence="4">The sequence shown here is derived from an EMBL/GenBank/DDBJ whole genome shotgun (WGS) entry which is preliminary data.</text>
</comment>
<sequence length="144" mass="15852">MIKRVDLDDEELRVLREITAPAPRRPVVLLVDDDRALLARTRRLIERANLRCLTASSGAVALRRIRRDEAAIDLLVSGLALESGGPGLAFIRELNRAGTFLPIIVLSARINLGDELSETPLNVLGFLPKPFDPASFLHTLSHSL</sequence>
<dbReference type="Pfam" id="PF00072">
    <property type="entry name" value="Response_reg"/>
    <property type="match status" value="1"/>
</dbReference>
<evidence type="ECO:0000256" key="1">
    <source>
        <dbReference type="ARBA" id="ARBA00022553"/>
    </source>
</evidence>
<dbReference type="PANTHER" id="PTHR44591:SF3">
    <property type="entry name" value="RESPONSE REGULATORY DOMAIN-CONTAINING PROTEIN"/>
    <property type="match status" value="1"/>
</dbReference>
<dbReference type="RefSeq" id="WP_138520266.1">
    <property type="nucleotide sequence ID" value="NZ_JAOCBK010000001.1"/>
</dbReference>
<comment type="caution">
    <text evidence="2">Lacks conserved residue(s) required for the propagation of feature annotation.</text>
</comment>
<dbReference type="SMART" id="SM00448">
    <property type="entry name" value="REC"/>
    <property type="match status" value="1"/>
</dbReference>
<gene>
    <name evidence="4" type="ORF">FAS41_03545</name>
</gene>
<dbReference type="AlphaFoldDB" id="A0A5R9RBT5"/>
<reference evidence="4 5" key="1">
    <citation type="submission" date="2019-04" db="EMBL/GenBank/DDBJ databases">
        <authorList>
            <person name="Li M."/>
        </authorList>
    </citation>
    <scope>NUCLEOTIDE SEQUENCE [LARGE SCALE GENOMIC DNA]</scope>
    <source>
        <strain evidence="4 5">LAM1902</strain>
    </source>
</reference>
<accession>A0A5R9RBT5</accession>
<evidence type="ECO:0000313" key="4">
    <source>
        <dbReference type="EMBL" id="TLX80734.1"/>
    </source>
</evidence>
<evidence type="ECO:0000256" key="2">
    <source>
        <dbReference type="PROSITE-ProRule" id="PRU00169"/>
    </source>
</evidence>
<evidence type="ECO:0000259" key="3">
    <source>
        <dbReference type="PROSITE" id="PS50110"/>
    </source>
</evidence>
<dbReference type="InterPro" id="IPR011006">
    <property type="entry name" value="CheY-like_superfamily"/>
</dbReference>
<keyword evidence="5" id="KW-1185">Reference proteome</keyword>
<protein>
    <submittedName>
        <fullName evidence="4">Response regulator</fullName>
    </submittedName>
</protein>
<dbReference type="EMBL" id="SWDV01000002">
    <property type="protein sequence ID" value="TLX80734.1"/>
    <property type="molecule type" value="Genomic_DNA"/>
</dbReference>
<evidence type="ECO:0000313" key="5">
    <source>
        <dbReference type="Proteomes" id="UP000306635"/>
    </source>
</evidence>
<dbReference type="PANTHER" id="PTHR44591">
    <property type="entry name" value="STRESS RESPONSE REGULATOR PROTEIN 1"/>
    <property type="match status" value="1"/>
</dbReference>
<dbReference type="CDD" id="cd00156">
    <property type="entry name" value="REC"/>
    <property type="match status" value="1"/>
</dbReference>
<dbReference type="Proteomes" id="UP000306635">
    <property type="component" value="Unassembled WGS sequence"/>
</dbReference>
<dbReference type="InterPro" id="IPR001789">
    <property type="entry name" value="Sig_transdc_resp-reg_receiver"/>
</dbReference>
<dbReference type="GO" id="GO:0000160">
    <property type="term" value="P:phosphorelay signal transduction system"/>
    <property type="evidence" value="ECO:0007669"/>
    <property type="project" value="InterPro"/>
</dbReference>
<proteinExistence type="predicted"/>
<feature type="domain" description="Response regulatory" evidence="3">
    <location>
        <begin position="27"/>
        <end position="144"/>
    </location>
</feature>
<organism evidence="4 5">
    <name type="scientific">Pseudomonas nicosulfuronedens</name>
    <dbReference type="NCBI Taxonomy" id="2571105"/>
    <lineage>
        <taxon>Bacteria</taxon>
        <taxon>Pseudomonadati</taxon>
        <taxon>Pseudomonadota</taxon>
        <taxon>Gammaproteobacteria</taxon>
        <taxon>Pseudomonadales</taxon>
        <taxon>Pseudomonadaceae</taxon>
        <taxon>Pseudomonas</taxon>
    </lineage>
</organism>
<dbReference type="InterPro" id="IPR050595">
    <property type="entry name" value="Bact_response_regulator"/>
</dbReference>
<dbReference type="PROSITE" id="PS50110">
    <property type="entry name" value="RESPONSE_REGULATORY"/>
    <property type="match status" value="1"/>
</dbReference>
<dbReference type="OrthoDB" id="8964816at2"/>